<evidence type="ECO:0000256" key="4">
    <source>
        <dbReference type="ARBA" id="ARBA00022475"/>
    </source>
</evidence>
<dbReference type="GO" id="GO:0016887">
    <property type="term" value="F:ATP hydrolysis activity"/>
    <property type="evidence" value="ECO:0007669"/>
    <property type="project" value="InterPro"/>
</dbReference>
<dbReference type="Proteomes" id="UP000249590">
    <property type="component" value="Unassembled WGS sequence"/>
</dbReference>
<evidence type="ECO:0000259" key="14">
    <source>
        <dbReference type="PROSITE" id="PS50893"/>
    </source>
</evidence>
<dbReference type="GO" id="GO:0015413">
    <property type="term" value="F:ABC-type nickel transporter activity"/>
    <property type="evidence" value="ECO:0007669"/>
    <property type="project" value="UniProtKB-EC"/>
</dbReference>
<proteinExistence type="inferred from homology"/>
<feature type="domain" description="ABC transporter" evidence="14">
    <location>
        <begin position="6"/>
        <end position="268"/>
    </location>
</feature>
<dbReference type="InterPro" id="IPR027417">
    <property type="entry name" value="P-loop_NTPase"/>
</dbReference>
<dbReference type="Pfam" id="PF00005">
    <property type="entry name" value="ABC_tran"/>
    <property type="match status" value="1"/>
</dbReference>
<comment type="similarity">
    <text evidence="2">Belongs to the ABC transporter superfamily.</text>
</comment>
<gene>
    <name evidence="15" type="ORF">DLJ53_20855</name>
</gene>
<sequence length="331" mass="36335">MTAAALTVEGLKISVPTDEGRARILDYVDFELPRGHVLGIAGESGCGKSTLIKTILGILPRQAVVDSGSVWFRGKDLLTLPRREMRRQIRGSGIGFVPQDPYLALNPVFKVGKQLMEILMWNGMPGEAPDGRMTHARQKRYRAHLVSLLRQVQVPDPEDALERYPHQFSGGQRQRLLIAAALASQPELILADEPTTALDVTTQMQILKLLKELVEKFQASMLFVTHDFGVLAQICDSVSVMYAGQTIESGRASSVIGAPLHPYSRRLIGCHPERSEDIAGIPGQVPSPLDPPGGCRFNPRCDFARPACSAERPPLRQPEAGENRVACVLYE</sequence>
<dbReference type="SMART" id="SM00382">
    <property type="entry name" value="AAA"/>
    <property type="match status" value="1"/>
</dbReference>
<dbReference type="InterPro" id="IPR050388">
    <property type="entry name" value="ABC_Ni/Peptide_Import"/>
</dbReference>
<dbReference type="PANTHER" id="PTHR43297:SF13">
    <property type="entry name" value="NICKEL ABC TRANSPORTER, ATP-BINDING PROTEIN"/>
    <property type="match status" value="1"/>
</dbReference>
<keyword evidence="4" id="KW-1003">Cell membrane</keyword>
<evidence type="ECO:0000256" key="10">
    <source>
        <dbReference type="ARBA" id="ARBA00038669"/>
    </source>
</evidence>
<evidence type="ECO:0000256" key="9">
    <source>
        <dbReference type="ARBA" id="ARBA00023136"/>
    </source>
</evidence>
<accession>A0A8B2NSS6</accession>
<keyword evidence="7" id="KW-1278">Translocase</keyword>
<dbReference type="InterPro" id="IPR003439">
    <property type="entry name" value="ABC_transporter-like_ATP-bd"/>
</dbReference>
<evidence type="ECO:0000256" key="3">
    <source>
        <dbReference type="ARBA" id="ARBA00022448"/>
    </source>
</evidence>
<comment type="subcellular location">
    <subcellularLocation>
        <location evidence="1">Cell inner membrane</location>
        <topology evidence="1">Peripheral membrane protein</topology>
    </subcellularLocation>
</comment>
<evidence type="ECO:0000256" key="11">
    <source>
        <dbReference type="ARBA" id="ARBA00039098"/>
    </source>
</evidence>
<evidence type="ECO:0000313" key="16">
    <source>
        <dbReference type="Proteomes" id="UP000249590"/>
    </source>
</evidence>
<keyword evidence="5" id="KW-0547">Nucleotide-binding</keyword>
<reference evidence="15 16" key="1">
    <citation type="submission" date="2018-05" db="EMBL/GenBank/DDBJ databases">
        <title>Acuticoccus sediminis sp. nov., isolated from deep-sea sediment of Indian Ocean.</title>
        <authorList>
            <person name="Liu X."/>
            <person name="Lai Q."/>
            <person name="Du Y."/>
            <person name="Sun F."/>
            <person name="Zhang X."/>
            <person name="Wang S."/>
            <person name="Shao Z."/>
        </authorList>
    </citation>
    <scope>NUCLEOTIDE SEQUENCE [LARGE SCALE GENOMIC DNA]</scope>
    <source>
        <strain evidence="15 16">PTG4-2</strain>
    </source>
</reference>
<dbReference type="InterPro" id="IPR003593">
    <property type="entry name" value="AAA+_ATPase"/>
</dbReference>
<evidence type="ECO:0000256" key="8">
    <source>
        <dbReference type="ARBA" id="ARBA00023065"/>
    </source>
</evidence>
<keyword evidence="8" id="KW-0406">Ion transport</keyword>
<evidence type="ECO:0000256" key="2">
    <source>
        <dbReference type="ARBA" id="ARBA00005417"/>
    </source>
</evidence>
<protein>
    <recommendedName>
        <fullName evidence="12">Nickel import system ATP-binding protein NikD</fullName>
        <ecNumber evidence="11">7.2.2.11</ecNumber>
    </recommendedName>
</protein>
<evidence type="ECO:0000256" key="5">
    <source>
        <dbReference type="ARBA" id="ARBA00022741"/>
    </source>
</evidence>
<keyword evidence="6 15" id="KW-0067">ATP-binding</keyword>
<dbReference type="SUPFAM" id="SSF52540">
    <property type="entry name" value="P-loop containing nucleoside triphosphate hydrolases"/>
    <property type="match status" value="1"/>
</dbReference>
<organism evidence="15 16">
    <name type="scientific">Acuticoccus sediminis</name>
    <dbReference type="NCBI Taxonomy" id="2184697"/>
    <lineage>
        <taxon>Bacteria</taxon>
        <taxon>Pseudomonadati</taxon>
        <taxon>Pseudomonadota</taxon>
        <taxon>Alphaproteobacteria</taxon>
        <taxon>Hyphomicrobiales</taxon>
        <taxon>Amorphaceae</taxon>
        <taxon>Acuticoccus</taxon>
    </lineage>
</organism>
<dbReference type="RefSeq" id="WP_111348791.1">
    <property type="nucleotide sequence ID" value="NZ_QHHQ01000004.1"/>
</dbReference>
<keyword evidence="16" id="KW-1185">Reference proteome</keyword>
<dbReference type="Gene3D" id="3.40.50.300">
    <property type="entry name" value="P-loop containing nucleotide triphosphate hydrolases"/>
    <property type="match status" value="1"/>
</dbReference>
<dbReference type="PANTHER" id="PTHR43297">
    <property type="entry name" value="OLIGOPEPTIDE TRANSPORT ATP-BINDING PROTEIN APPD"/>
    <property type="match status" value="1"/>
</dbReference>
<evidence type="ECO:0000256" key="7">
    <source>
        <dbReference type="ARBA" id="ARBA00022967"/>
    </source>
</evidence>
<dbReference type="OrthoDB" id="7957282at2"/>
<dbReference type="Pfam" id="PF08352">
    <property type="entry name" value="oligo_HPY"/>
    <property type="match status" value="1"/>
</dbReference>
<name>A0A8B2NSS6_9HYPH</name>
<dbReference type="AlphaFoldDB" id="A0A8B2NSS6"/>
<dbReference type="PROSITE" id="PS50893">
    <property type="entry name" value="ABC_TRANSPORTER_2"/>
    <property type="match status" value="1"/>
</dbReference>
<comment type="subunit">
    <text evidence="10">The complex is composed of two ATP-binding proteins (NikD and NikE), two transmembrane proteins (NikB and NikC) and a solute-binding protein (NikA).</text>
</comment>
<evidence type="ECO:0000313" key="15">
    <source>
        <dbReference type="EMBL" id="RAI00162.1"/>
    </source>
</evidence>
<evidence type="ECO:0000256" key="1">
    <source>
        <dbReference type="ARBA" id="ARBA00004417"/>
    </source>
</evidence>
<dbReference type="CDD" id="cd03257">
    <property type="entry name" value="ABC_NikE_OppD_transporters"/>
    <property type="match status" value="1"/>
</dbReference>
<evidence type="ECO:0000256" key="13">
    <source>
        <dbReference type="ARBA" id="ARBA00048610"/>
    </source>
</evidence>
<dbReference type="EC" id="7.2.2.11" evidence="11"/>
<keyword evidence="9" id="KW-0472">Membrane</keyword>
<dbReference type="InterPro" id="IPR013563">
    <property type="entry name" value="Oligopep_ABC_C"/>
</dbReference>
<dbReference type="GO" id="GO:0005524">
    <property type="term" value="F:ATP binding"/>
    <property type="evidence" value="ECO:0007669"/>
    <property type="project" value="UniProtKB-KW"/>
</dbReference>
<comment type="catalytic activity">
    <reaction evidence="13">
        <text>Ni(2+)(out) + ATP + H2O = Ni(2+)(in) + ADP + phosphate + H(+)</text>
        <dbReference type="Rhea" id="RHEA:15557"/>
        <dbReference type="ChEBI" id="CHEBI:15377"/>
        <dbReference type="ChEBI" id="CHEBI:15378"/>
        <dbReference type="ChEBI" id="CHEBI:30616"/>
        <dbReference type="ChEBI" id="CHEBI:43474"/>
        <dbReference type="ChEBI" id="CHEBI:49786"/>
        <dbReference type="ChEBI" id="CHEBI:456216"/>
        <dbReference type="EC" id="7.2.2.11"/>
    </reaction>
    <physiologicalReaction direction="left-to-right" evidence="13">
        <dbReference type="Rhea" id="RHEA:15558"/>
    </physiologicalReaction>
</comment>
<comment type="caution">
    <text evidence="15">The sequence shown here is derived from an EMBL/GenBank/DDBJ whole genome shotgun (WGS) entry which is preliminary data.</text>
</comment>
<dbReference type="PROSITE" id="PS00211">
    <property type="entry name" value="ABC_TRANSPORTER_1"/>
    <property type="match status" value="1"/>
</dbReference>
<dbReference type="GO" id="GO:0005886">
    <property type="term" value="C:plasma membrane"/>
    <property type="evidence" value="ECO:0007669"/>
    <property type="project" value="UniProtKB-SubCell"/>
</dbReference>
<dbReference type="EMBL" id="QHHQ01000004">
    <property type="protein sequence ID" value="RAI00162.1"/>
    <property type="molecule type" value="Genomic_DNA"/>
</dbReference>
<evidence type="ECO:0000256" key="12">
    <source>
        <dbReference type="ARBA" id="ARBA00044143"/>
    </source>
</evidence>
<dbReference type="GO" id="GO:0015833">
    <property type="term" value="P:peptide transport"/>
    <property type="evidence" value="ECO:0007669"/>
    <property type="project" value="InterPro"/>
</dbReference>
<dbReference type="FunFam" id="3.40.50.300:FF:000016">
    <property type="entry name" value="Oligopeptide ABC transporter ATP-binding component"/>
    <property type="match status" value="1"/>
</dbReference>
<dbReference type="NCBIfam" id="TIGR01727">
    <property type="entry name" value="oligo_HPY"/>
    <property type="match status" value="1"/>
</dbReference>
<keyword evidence="3" id="KW-0813">Transport</keyword>
<evidence type="ECO:0000256" key="6">
    <source>
        <dbReference type="ARBA" id="ARBA00022840"/>
    </source>
</evidence>
<dbReference type="InterPro" id="IPR017871">
    <property type="entry name" value="ABC_transporter-like_CS"/>
</dbReference>